<dbReference type="STRING" id="1293036.GCA_001315825_01840"/>
<evidence type="ECO:0000259" key="1">
    <source>
        <dbReference type="Pfam" id="PF01850"/>
    </source>
</evidence>
<dbReference type="InterPro" id="IPR029060">
    <property type="entry name" value="PIN-like_dom_sf"/>
</dbReference>
<dbReference type="AlphaFoldDB" id="A0A2U9ISG1"/>
<dbReference type="Pfam" id="PF01850">
    <property type="entry name" value="PIN"/>
    <property type="match status" value="1"/>
</dbReference>
<name>A0A2U9ISG1_9CREN</name>
<proteinExistence type="predicted"/>
<sequence>MTMEYRRYLIDTDVLFSKKFLKYKGDGLVTATSVYEFLTVIRERYLELYHFGNKDRAKGYLRFLGLVLGEIKSSIIDVTSNDFIHAGSLVFERDLNVGDAINVAVAKRLNLVIVSEDKDYDRIRDLVTVTRP</sequence>
<dbReference type="InterPro" id="IPR002716">
    <property type="entry name" value="PIN_dom"/>
</dbReference>
<gene>
    <name evidence="2" type="ORF">DFR87_03755</name>
</gene>
<evidence type="ECO:0000313" key="2">
    <source>
        <dbReference type="EMBL" id="AWR98956.1"/>
    </source>
</evidence>
<protein>
    <recommendedName>
        <fullName evidence="1">PIN domain-containing protein</fullName>
    </recommendedName>
</protein>
<dbReference type="Proteomes" id="UP000247586">
    <property type="component" value="Chromosome"/>
</dbReference>
<dbReference type="EMBL" id="CP029287">
    <property type="protein sequence ID" value="AWR98956.1"/>
    <property type="molecule type" value="Genomic_DNA"/>
</dbReference>
<dbReference type="Gene3D" id="3.40.50.1010">
    <property type="entry name" value="5'-nuclease"/>
    <property type="match status" value="1"/>
</dbReference>
<reference evidence="2" key="1">
    <citation type="submission" date="2018-05" db="EMBL/GenBank/DDBJ databases">
        <title>Complete Genome Sequences of Extremely Thermoacidophilic, Metal-Mobilizing Type-Strain Members of the Archaeal Family Sulfolobaceae: Acidianus brierleyi DSM-1651T, Acidianus sulfidivorans DSM-18786T, Metallosphaera hakonensis DSM-7519T, and Metallosphaera prunae DSM-10039T.</title>
        <authorList>
            <person name="Counts J.A."/>
            <person name="Kelly R.M."/>
        </authorList>
    </citation>
    <scope>NUCLEOTIDE SEQUENCE [LARGE SCALE GENOMIC DNA]</scope>
    <source>
        <strain evidence="2">HO1-1</strain>
    </source>
</reference>
<accession>A0A2U9ISG1</accession>
<organism evidence="2 3">
    <name type="scientific">Metallosphaera hakonensis JCM 8857 = DSM 7519</name>
    <dbReference type="NCBI Taxonomy" id="1293036"/>
    <lineage>
        <taxon>Archaea</taxon>
        <taxon>Thermoproteota</taxon>
        <taxon>Thermoprotei</taxon>
        <taxon>Sulfolobales</taxon>
        <taxon>Sulfolobaceae</taxon>
        <taxon>Metallosphaera</taxon>
    </lineage>
</organism>
<dbReference type="KEGG" id="mhk:DFR87_03755"/>
<feature type="domain" description="PIN" evidence="1">
    <location>
        <begin position="19"/>
        <end position="124"/>
    </location>
</feature>
<dbReference type="SUPFAM" id="SSF88723">
    <property type="entry name" value="PIN domain-like"/>
    <property type="match status" value="1"/>
</dbReference>
<keyword evidence="3" id="KW-1185">Reference proteome</keyword>
<evidence type="ECO:0000313" key="3">
    <source>
        <dbReference type="Proteomes" id="UP000247586"/>
    </source>
</evidence>